<dbReference type="GO" id="GO:0005732">
    <property type="term" value="C:sno(s)RNA-containing ribonucleoprotein complex"/>
    <property type="evidence" value="ECO:0007669"/>
    <property type="project" value="InterPro"/>
</dbReference>
<evidence type="ECO:0000256" key="4">
    <source>
        <dbReference type="ARBA" id="ARBA00023242"/>
    </source>
</evidence>
<feature type="compositionally biased region" description="Acidic residues" evidence="7">
    <location>
        <begin position="95"/>
        <end position="106"/>
    </location>
</feature>
<evidence type="ECO:0000313" key="9">
    <source>
        <dbReference type="Proteomes" id="UP000001542"/>
    </source>
</evidence>
<dbReference type="InParanoid" id="A2DEA6"/>
<feature type="compositionally biased region" description="Basic and acidic residues" evidence="7">
    <location>
        <begin position="107"/>
        <end position="117"/>
    </location>
</feature>
<feature type="compositionally biased region" description="Acidic residues" evidence="7">
    <location>
        <begin position="231"/>
        <end position="240"/>
    </location>
</feature>
<keyword evidence="9" id="KW-1185">Reference proteome</keyword>
<feature type="region of interest" description="Disordered" evidence="7">
    <location>
        <begin position="255"/>
        <end position="274"/>
    </location>
</feature>
<dbReference type="eggNOG" id="KOG2600">
    <property type="taxonomic scope" value="Eukaryota"/>
</dbReference>
<name>A2DEA6_TRIV3</name>
<dbReference type="VEuPathDB" id="TrichDB:TVAGG3_0175680"/>
<feature type="compositionally biased region" description="Acidic residues" evidence="7">
    <location>
        <begin position="118"/>
        <end position="146"/>
    </location>
</feature>
<reference evidence="8" key="1">
    <citation type="submission" date="2006-10" db="EMBL/GenBank/DDBJ databases">
        <authorList>
            <person name="Amadeo P."/>
            <person name="Zhao Q."/>
            <person name="Wortman J."/>
            <person name="Fraser-Liggett C."/>
            <person name="Carlton J."/>
        </authorList>
    </citation>
    <scope>NUCLEOTIDE SEQUENCE</scope>
    <source>
        <strain evidence="8">G3</strain>
    </source>
</reference>
<keyword evidence="3" id="KW-0698">rRNA processing</keyword>
<evidence type="ECO:0000256" key="5">
    <source>
        <dbReference type="ARBA" id="ARBA00023274"/>
    </source>
</evidence>
<feature type="region of interest" description="Disordered" evidence="7">
    <location>
        <begin position="503"/>
        <end position="522"/>
    </location>
</feature>
<evidence type="ECO:0000256" key="2">
    <source>
        <dbReference type="ARBA" id="ARBA00022517"/>
    </source>
</evidence>
<dbReference type="STRING" id="5722.A2DEA6"/>
<dbReference type="VEuPathDB" id="TrichDB:TVAG_166990"/>
<keyword evidence="2" id="KW-0690">Ribosome biogenesis</keyword>
<dbReference type="GO" id="GO:0032040">
    <property type="term" value="C:small-subunit processome"/>
    <property type="evidence" value="ECO:0000318"/>
    <property type="project" value="GO_Central"/>
</dbReference>
<dbReference type="RefSeq" id="XP_001582310.1">
    <property type="nucleotide sequence ID" value="XM_001582260.1"/>
</dbReference>
<dbReference type="Proteomes" id="UP000001542">
    <property type="component" value="Unassembled WGS sequence"/>
</dbReference>
<evidence type="ECO:0000256" key="3">
    <source>
        <dbReference type="ARBA" id="ARBA00022552"/>
    </source>
</evidence>
<feature type="region of interest" description="Disordered" evidence="7">
    <location>
        <begin position="407"/>
        <end position="480"/>
    </location>
</feature>
<organism evidence="8 9">
    <name type="scientific">Trichomonas vaginalis (strain ATCC PRA-98 / G3)</name>
    <dbReference type="NCBI Taxonomy" id="412133"/>
    <lineage>
        <taxon>Eukaryota</taxon>
        <taxon>Metamonada</taxon>
        <taxon>Parabasalia</taxon>
        <taxon>Trichomonadida</taxon>
        <taxon>Trichomonadidae</taxon>
        <taxon>Trichomonas</taxon>
    </lineage>
</organism>
<evidence type="ECO:0000256" key="1">
    <source>
        <dbReference type="ARBA" id="ARBA00004604"/>
    </source>
</evidence>
<feature type="compositionally biased region" description="Basic and acidic residues" evidence="7">
    <location>
        <begin position="411"/>
        <end position="451"/>
    </location>
</feature>
<reference evidence="8" key="2">
    <citation type="journal article" date="2007" name="Science">
        <title>Draft genome sequence of the sexually transmitted pathogen Trichomonas vaginalis.</title>
        <authorList>
            <person name="Carlton J.M."/>
            <person name="Hirt R.P."/>
            <person name="Silva J.C."/>
            <person name="Delcher A.L."/>
            <person name="Schatz M."/>
            <person name="Zhao Q."/>
            <person name="Wortman J.R."/>
            <person name="Bidwell S.L."/>
            <person name="Alsmark U.C.M."/>
            <person name="Besteiro S."/>
            <person name="Sicheritz-Ponten T."/>
            <person name="Noel C.J."/>
            <person name="Dacks J.B."/>
            <person name="Foster P.G."/>
            <person name="Simillion C."/>
            <person name="Van de Peer Y."/>
            <person name="Miranda-Saavedra D."/>
            <person name="Barton G.J."/>
            <person name="Westrop G.D."/>
            <person name="Mueller S."/>
            <person name="Dessi D."/>
            <person name="Fiori P.L."/>
            <person name="Ren Q."/>
            <person name="Paulsen I."/>
            <person name="Zhang H."/>
            <person name="Bastida-Corcuera F.D."/>
            <person name="Simoes-Barbosa A."/>
            <person name="Brown M.T."/>
            <person name="Hayes R.D."/>
            <person name="Mukherjee M."/>
            <person name="Okumura C.Y."/>
            <person name="Schneider R."/>
            <person name="Smith A.J."/>
            <person name="Vanacova S."/>
            <person name="Villalvazo M."/>
            <person name="Haas B.J."/>
            <person name="Pertea M."/>
            <person name="Feldblyum T.V."/>
            <person name="Utterback T.R."/>
            <person name="Shu C.L."/>
            <person name="Osoegawa K."/>
            <person name="de Jong P.J."/>
            <person name="Hrdy I."/>
            <person name="Horvathova L."/>
            <person name="Zubacova Z."/>
            <person name="Dolezal P."/>
            <person name="Malik S.B."/>
            <person name="Logsdon J.M. Jr."/>
            <person name="Henze K."/>
            <person name="Gupta A."/>
            <person name="Wang C.C."/>
            <person name="Dunne R.L."/>
            <person name="Upcroft J.A."/>
            <person name="Upcroft P."/>
            <person name="White O."/>
            <person name="Salzberg S.L."/>
            <person name="Tang P."/>
            <person name="Chiu C.-H."/>
            <person name="Lee Y.-S."/>
            <person name="Embley T.M."/>
            <person name="Coombs G.H."/>
            <person name="Mottram J.C."/>
            <person name="Tachezy J."/>
            <person name="Fraser-Liggett C.M."/>
            <person name="Johnson P.J."/>
        </authorList>
    </citation>
    <scope>NUCLEOTIDE SEQUENCE [LARGE SCALE GENOMIC DNA]</scope>
    <source>
        <strain evidence="8">G3</strain>
    </source>
</reference>
<evidence type="ECO:0000256" key="6">
    <source>
        <dbReference type="ARBA" id="ARBA00029455"/>
    </source>
</evidence>
<feature type="compositionally biased region" description="Basic and acidic residues" evidence="7">
    <location>
        <begin position="458"/>
        <end position="467"/>
    </location>
</feature>
<gene>
    <name evidence="8" type="ORF">TVAG_166990</name>
</gene>
<dbReference type="OMA" id="THFEYKP"/>
<comment type="subcellular location">
    <subcellularLocation>
        <location evidence="1">Nucleus</location>
        <location evidence="1">Nucleolus</location>
    </subcellularLocation>
</comment>
<dbReference type="InterPro" id="IPR012173">
    <property type="entry name" value="Mpp10"/>
</dbReference>
<dbReference type="GO" id="GO:0034457">
    <property type="term" value="C:Mpp10 complex"/>
    <property type="evidence" value="ECO:0000318"/>
    <property type="project" value="GO_Central"/>
</dbReference>
<dbReference type="PANTHER" id="PTHR17039">
    <property type="entry name" value="U3 SMALL NUCLEOLAR RIBONUCLEOPROTEIN PROTEIN MPP10"/>
    <property type="match status" value="1"/>
</dbReference>
<feature type="compositionally biased region" description="Acidic residues" evidence="7">
    <location>
        <begin position="161"/>
        <end position="190"/>
    </location>
</feature>
<keyword evidence="4" id="KW-0539">Nucleus</keyword>
<dbReference type="GO" id="GO:0006364">
    <property type="term" value="P:rRNA processing"/>
    <property type="evidence" value="ECO:0007669"/>
    <property type="project" value="UniProtKB-KW"/>
</dbReference>
<dbReference type="KEGG" id="tva:5466872"/>
<evidence type="ECO:0000256" key="7">
    <source>
        <dbReference type="SAM" id="MobiDB-lite"/>
    </source>
</evidence>
<accession>A2DEA6</accession>
<dbReference type="SMR" id="A2DEA6"/>
<dbReference type="EMBL" id="DS113191">
    <property type="protein sequence ID" value="EAY21324.1"/>
    <property type="molecule type" value="Genomic_DNA"/>
</dbReference>
<dbReference type="OrthoDB" id="445326at2759"/>
<proteinExistence type="inferred from homology"/>
<feature type="region of interest" description="Disordered" evidence="7">
    <location>
        <begin position="83"/>
        <end position="244"/>
    </location>
</feature>
<keyword evidence="5" id="KW-0687">Ribonucleoprotein</keyword>
<evidence type="ECO:0000313" key="8">
    <source>
        <dbReference type="EMBL" id="EAY21324.1"/>
    </source>
</evidence>
<sequence length="522" mass="60326">MFEEIHNDSSIIIGGNEEQADFFLEMASAFFTATKESEISPNAAGKLDKLITKGFGQFAIWQQINVQNKAVLESARNAIEELNQQEEHENQENIQNEEEDEEDDEDIKNLLKERNENQENEEDFNENNEEEEQKQGEDEEYNYSDFEFDKDGIQNAHLSDENLEEEDDEDMYGEEEDGLAPEGEEDDDDTLSAIIKGEAGENDDAKYMSYKDFYGDEDPDALDADNRKAMEDEEAEETGEKDEIQQQISEIEKQMLEPKPWHLMGEASAGDRPKDSLADIEIDFAVSNSLPPDPLPAKELEALLIRRIEAMNFDDVVRKRRPTRNPQELEQISSAKSKKSLTELYEEELTKTREEFQNEGPQFTQQQTEAIEMWKSLEHELNRFTEKRFMARRPPTKIQITNNKDAATLDAESRPEDTKAPEEIMKPVKTTREMKGEAEETHQERRSDRRMYKQHYKKNQEKRDAKKGVLYSQSGKDGAEVQVMNEVKKLQEGKLTGIEVYGAGQTIPDEQKKKEVKKNYLL</sequence>
<protein>
    <submittedName>
        <fullName evidence="8">Mpp10 protein</fullName>
    </submittedName>
</protein>
<dbReference type="AlphaFoldDB" id="A2DEA6"/>
<comment type="similarity">
    <text evidence="6">Belongs to the MPP10 family.</text>
</comment>
<dbReference type="Pfam" id="PF04006">
    <property type="entry name" value="Mpp10"/>
    <property type="match status" value="1"/>
</dbReference>
<feature type="compositionally biased region" description="Polar residues" evidence="7">
    <location>
        <begin position="324"/>
        <end position="335"/>
    </location>
</feature>
<dbReference type="PANTHER" id="PTHR17039:SF0">
    <property type="entry name" value="U3 SMALL NUCLEOLAR RIBONUCLEOPROTEIN PROTEIN MPP10"/>
    <property type="match status" value="1"/>
</dbReference>
<feature type="region of interest" description="Disordered" evidence="7">
    <location>
        <begin position="319"/>
        <end position="341"/>
    </location>
</feature>